<dbReference type="InterPro" id="IPR002912">
    <property type="entry name" value="ACT_dom"/>
</dbReference>
<dbReference type="AlphaFoldDB" id="A0A921QK48"/>
<evidence type="ECO:0000313" key="4">
    <source>
        <dbReference type="EMBL" id="KAG0522262.1"/>
    </source>
</evidence>
<proteinExistence type="predicted"/>
<dbReference type="Pfam" id="PF13740">
    <property type="entry name" value="ACT_6"/>
    <property type="match status" value="1"/>
</dbReference>
<dbReference type="InterPro" id="IPR040217">
    <property type="entry name" value="ACR1-12"/>
</dbReference>
<name>A0A921QK48_SORBI</name>
<dbReference type="Gramene" id="EES14442">
    <property type="protein sequence ID" value="EES14442"/>
    <property type="gene ID" value="SORBI_3007G020700"/>
</dbReference>
<dbReference type="Pfam" id="PF01842">
    <property type="entry name" value="ACT"/>
    <property type="match status" value="1"/>
</dbReference>
<dbReference type="Proteomes" id="UP000807115">
    <property type="component" value="Chromosome 7"/>
</dbReference>
<feature type="domain" description="ACT" evidence="3">
    <location>
        <begin position="323"/>
        <end position="403"/>
    </location>
</feature>
<evidence type="ECO:0000256" key="2">
    <source>
        <dbReference type="RuleBase" id="RU369043"/>
    </source>
</evidence>
<keyword evidence="1 2" id="KW-0677">Repeat</keyword>
<comment type="caution">
    <text evidence="4">The sequence shown here is derived from an EMBL/GenBank/DDBJ whole genome shotgun (WGS) entry which is preliminary data.</text>
</comment>
<protein>
    <recommendedName>
        <fullName evidence="2">ACT domain-containing protein ACR</fullName>
    </recommendedName>
    <alternativeName>
        <fullName evidence="2">Protein ACT DOMAIN REPEATS</fullName>
    </alternativeName>
</protein>
<comment type="function">
    <text evidence="2">Binds amino acids.</text>
</comment>
<dbReference type="CDD" id="cd04895">
    <property type="entry name" value="ACT_ACR_1"/>
    <property type="match status" value="1"/>
</dbReference>
<gene>
    <name evidence="4" type="ORF">BDA96_07G021800</name>
</gene>
<dbReference type="Gene3D" id="3.30.70.260">
    <property type="match status" value="2"/>
</dbReference>
<accession>A0A921QK48</accession>
<dbReference type="CDD" id="cd04926">
    <property type="entry name" value="ACT_ACR_4"/>
    <property type="match status" value="1"/>
</dbReference>
<dbReference type="PROSITE" id="PS51671">
    <property type="entry name" value="ACT"/>
    <property type="match status" value="3"/>
</dbReference>
<dbReference type="EMBL" id="CM027686">
    <property type="protein sequence ID" value="KAG0522262.1"/>
    <property type="molecule type" value="Genomic_DNA"/>
</dbReference>
<reference evidence="4" key="2">
    <citation type="submission" date="2020-10" db="EMBL/GenBank/DDBJ databases">
        <authorList>
            <person name="Cooper E.A."/>
            <person name="Brenton Z.W."/>
            <person name="Flinn B.S."/>
            <person name="Jenkins J."/>
            <person name="Shu S."/>
            <person name="Flowers D."/>
            <person name="Luo F."/>
            <person name="Wang Y."/>
            <person name="Xia P."/>
            <person name="Barry K."/>
            <person name="Daum C."/>
            <person name="Lipzen A."/>
            <person name="Yoshinaga Y."/>
            <person name="Schmutz J."/>
            <person name="Saski C."/>
            <person name="Vermerris W."/>
            <person name="Kresovich S."/>
        </authorList>
    </citation>
    <scope>NUCLEOTIDE SEQUENCE</scope>
</reference>
<dbReference type="OrthoDB" id="2019938at2759"/>
<feature type="domain" description="ACT" evidence="3">
    <location>
        <begin position="113"/>
        <end position="192"/>
    </location>
</feature>
<dbReference type="PANTHER" id="PTHR31096">
    <property type="entry name" value="ACT DOMAIN-CONTAINING PROTEIN ACR4-RELATED"/>
    <property type="match status" value="1"/>
</dbReference>
<evidence type="ECO:0000259" key="3">
    <source>
        <dbReference type="PROSITE" id="PS51671"/>
    </source>
</evidence>
<dbReference type="InterPro" id="IPR045865">
    <property type="entry name" value="ACT-like_dom_sf"/>
</dbReference>
<dbReference type="SUPFAM" id="SSF55021">
    <property type="entry name" value="ACT-like"/>
    <property type="match status" value="4"/>
</dbReference>
<feature type="domain" description="ACT" evidence="3">
    <location>
        <begin position="245"/>
        <end position="321"/>
    </location>
</feature>
<dbReference type="CDD" id="cd04897">
    <property type="entry name" value="ACT_ACR_3"/>
    <property type="match status" value="1"/>
</dbReference>
<reference evidence="4" key="1">
    <citation type="journal article" date="2019" name="BMC Genomics">
        <title>A new reference genome for Sorghum bicolor reveals high levels of sequence similarity between sweet and grain genotypes: implications for the genetics of sugar metabolism.</title>
        <authorList>
            <person name="Cooper E.A."/>
            <person name="Brenton Z.W."/>
            <person name="Flinn B.S."/>
            <person name="Jenkins J."/>
            <person name="Shu S."/>
            <person name="Flowers D."/>
            <person name="Luo F."/>
            <person name="Wang Y."/>
            <person name="Xia P."/>
            <person name="Barry K."/>
            <person name="Daum C."/>
            <person name="Lipzen A."/>
            <person name="Yoshinaga Y."/>
            <person name="Schmutz J."/>
            <person name="Saski C."/>
            <person name="Vermerris W."/>
            <person name="Kresovich S."/>
        </authorList>
    </citation>
    <scope>NUCLEOTIDE SEQUENCE</scope>
</reference>
<dbReference type="OMA" id="VINIHCK"/>
<organism evidence="4 5">
    <name type="scientific">Sorghum bicolor</name>
    <name type="common">Sorghum</name>
    <name type="synonym">Sorghum vulgare</name>
    <dbReference type="NCBI Taxonomy" id="4558"/>
    <lineage>
        <taxon>Eukaryota</taxon>
        <taxon>Viridiplantae</taxon>
        <taxon>Streptophyta</taxon>
        <taxon>Embryophyta</taxon>
        <taxon>Tracheophyta</taxon>
        <taxon>Spermatophyta</taxon>
        <taxon>Magnoliopsida</taxon>
        <taxon>Liliopsida</taxon>
        <taxon>Poales</taxon>
        <taxon>Poaceae</taxon>
        <taxon>PACMAD clade</taxon>
        <taxon>Panicoideae</taxon>
        <taxon>Andropogonodae</taxon>
        <taxon>Andropogoneae</taxon>
        <taxon>Sorghinae</taxon>
        <taxon>Sorghum</taxon>
    </lineage>
</organism>
<dbReference type="KEGG" id="sbi:8074024"/>
<sequence length="443" mass="48367">MEWLDEYEKLVIRMNMPRVVIDNAICPTATLVQVDSARKRGLLLEAVQVLADLDLSINKAYISSDGRWFMDVFHVTDRLGRKLTDDSVITYIQQSLGTWNEPARPAALEGLTALELTGPDRTGLLSEVFAVLADMQCSVVDARAWTHRGRLACVVFLRGEELASGASADDDDRVARILARLGHLLRGDGEAPGAVAAVPAAGVAHADRCLHQLMAADLDRAPSFPAPALSPAVSVQSWAERGYSVVTVLCRDRPKLLFDVVCTLHDMDYVVFHGTVDTAGDRARQEFYIRRADGSPIRSEAERERLNQCLQAAIERRSLEGVRLELCTPDRPGLLSEVTRTFRENGLLVVQAEVSTKGDLASNVFYVTDAAGKAADQSAIDAVRERVGMDRLVVSEEPRPPQVFSKDGPGDRDDSVGGGLGLVYLGNLVKRNLYNLGLIKSCS</sequence>
<evidence type="ECO:0000256" key="1">
    <source>
        <dbReference type="ARBA" id="ARBA00022737"/>
    </source>
</evidence>
<dbReference type="Pfam" id="PF24931">
    <property type="entry name" value="ACT_ACR9_3rd"/>
    <property type="match status" value="2"/>
</dbReference>
<dbReference type="GO" id="GO:0016597">
    <property type="term" value="F:amino acid binding"/>
    <property type="evidence" value="ECO:0007669"/>
    <property type="project" value="UniProtKB-UniRule"/>
</dbReference>
<dbReference type="PANTHER" id="PTHR31096:SF6">
    <property type="entry name" value="ACT DOMAIN-CONTAINING PROTEIN ACR8"/>
    <property type="match status" value="1"/>
</dbReference>
<evidence type="ECO:0000313" key="5">
    <source>
        <dbReference type="Proteomes" id="UP000807115"/>
    </source>
</evidence>